<dbReference type="InterPro" id="IPR011006">
    <property type="entry name" value="CheY-like_superfamily"/>
</dbReference>
<dbReference type="EMBL" id="REFJ01000001">
    <property type="protein sequence ID" value="RMA82597.1"/>
    <property type="molecule type" value="Genomic_DNA"/>
</dbReference>
<evidence type="ECO:0000256" key="11">
    <source>
        <dbReference type="PROSITE-ProRule" id="PRU00169"/>
    </source>
</evidence>
<dbReference type="InterPro" id="IPR004358">
    <property type="entry name" value="Sig_transdc_His_kin-like_C"/>
</dbReference>
<dbReference type="Gene3D" id="3.40.50.2300">
    <property type="match status" value="1"/>
</dbReference>
<reference evidence="15 16" key="1">
    <citation type="submission" date="2018-10" db="EMBL/GenBank/DDBJ databases">
        <title>Genomic Encyclopedia of Type Strains, Phase IV (KMG-IV): sequencing the most valuable type-strain genomes for metagenomic binning, comparative biology and taxonomic classification.</title>
        <authorList>
            <person name="Goeker M."/>
        </authorList>
    </citation>
    <scope>NUCLEOTIDE SEQUENCE [LARGE SCALE GENOMIC DNA]</scope>
    <source>
        <strain evidence="15 16">DSM 25080</strain>
    </source>
</reference>
<proteinExistence type="predicted"/>
<organism evidence="15 16">
    <name type="scientific">Umboniibacter marinipuniceus</name>
    <dbReference type="NCBI Taxonomy" id="569599"/>
    <lineage>
        <taxon>Bacteria</taxon>
        <taxon>Pseudomonadati</taxon>
        <taxon>Pseudomonadota</taxon>
        <taxon>Gammaproteobacteria</taxon>
        <taxon>Cellvibrionales</taxon>
        <taxon>Cellvibrionaceae</taxon>
        <taxon>Umboniibacter</taxon>
    </lineage>
</organism>
<name>A0A3M0ADL0_9GAMM</name>
<dbReference type="PANTHER" id="PTHR45339">
    <property type="entry name" value="HYBRID SIGNAL TRANSDUCTION HISTIDINE KINASE J"/>
    <property type="match status" value="1"/>
</dbReference>
<dbReference type="Pfam" id="PF02518">
    <property type="entry name" value="HATPase_c"/>
    <property type="match status" value="1"/>
</dbReference>
<dbReference type="SMART" id="SM00448">
    <property type="entry name" value="REC"/>
    <property type="match status" value="1"/>
</dbReference>
<dbReference type="FunFam" id="3.30.565.10:FF:000010">
    <property type="entry name" value="Sensor histidine kinase RcsC"/>
    <property type="match status" value="1"/>
</dbReference>
<dbReference type="InterPro" id="IPR003661">
    <property type="entry name" value="HisK_dim/P_dom"/>
</dbReference>
<feature type="modified residue" description="4-aspartylphosphate" evidence="11">
    <location>
        <position position="374"/>
    </location>
</feature>
<feature type="domain" description="Response regulatory" evidence="14">
    <location>
        <begin position="324"/>
        <end position="439"/>
    </location>
</feature>
<evidence type="ECO:0000256" key="10">
    <source>
        <dbReference type="ARBA" id="ARBA00068150"/>
    </source>
</evidence>
<dbReference type="InterPro" id="IPR001789">
    <property type="entry name" value="Sig_transdc_resp-reg_receiver"/>
</dbReference>
<evidence type="ECO:0000313" key="16">
    <source>
        <dbReference type="Proteomes" id="UP000267187"/>
    </source>
</evidence>
<evidence type="ECO:0000259" key="13">
    <source>
        <dbReference type="PROSITE" id="PS50109"/>
    </source>
</evidence>
<dbReference type="GO" id="GO:0000155">
    <property type="term" value="F:phosphorelay sensor kinase activity"/>
    <property type="evidence" value="ECO:0007669"/>
    <property type="project" value="InterPro"/>
</dbReference>
<evidence type="ECO:0000259" key="14">
    <source>
        <dbReference type="PROSITE" id="PS50110"/>
    </source>
</evidence>
<keyword evidence="16" id="KW-1185">Reference proteome</keyword>
<evidence type="ECO:0000256" key="6">
    <source>
        <dbReference type="ARBA" id="ARBA00022777"/>
    </source>
</evidence>
<dbReference type="Proteomes" id="UP000267187">
    <property type="component" value="Unassembled WGS sequence"/>
</dbReference>
<keyword evidence="4" id="KW-0808">Transferase</keyword>
<keyword evidence="7" id="KW-0067">ATP-binding</keyword>
<keyword evidence="3 11" id="KW-0597">Phosphoprotein</keyword>
<dbReference type="InterPro" id="IPR003594">
    <property type="entry name" value="HATPase_dom"/>
</dbReference>
<dbReference type="Pfam" id="PF00512">
    <property type="entry name" value="HisKA"/>
    <property type="match status" value="1"/>
</dbReference>
<dbReference type="CDD" id="cd16922">
    <property type="entry name" value="HATPase_EvgS-ArcB-TorS-like"/>
    <property type="match status" value="1"/>
</dbReference>
<evidence type="ECO:0000256" key="2">
    <source>
        <dbReference type="ARBA" id="ARBA00012438"/>
    </source>
</evidence>
<dbReference type="Gene3D" id="3.30.565.10">
    <property type="entry name" value="Histidine kinase-like ATPase, C-terminal domain"/>
    <property type="match status" value="1"/>
</dbReference>
<comment type="subunit">
    <text evidence="9">At low DSF concentrations, interacts with RpfF.</text>
</comment>
<dbReference type="SUPFAM" id="SSF55874">
    <property type="entry name" value="ATPase domain of HSP90 chaperone/DNA topoisomerase II/histidine kinase"/>
    <property type="match status" value="1"/>
</dbReference>
<dbReference type="EC" id="2.7.13.3" evidence="2"/>
<feature type="domain" description="Histidine kinase" evidence="13">
    <location>
        <begin position="82"/>
        <end position="303"/>
    </location>
</feature>
<evidence type="ECO:0000256" key="9">
    <source>
        <dbReference type="ARBA" id="ARBA00064003"/>
    </source>
</evidence>
<evidence type="ECO:0000256" key="7">
    <source>
        <dbReference type="ARBA" id="ARBA00022840"/>
    </source>
</evidence>
<dbReference type="InterPro" id="IPR005467">
    <property type="entry name" value="His_kinase_dom"/>
</dbReference>
<keyword evidence="6 15" id="KW-0418">Kinase</keyword>
<dbReference type="RefSeq" id="WP_121875920.1">
    <property type="nucleotide sequence ID" value="NZ_REFJ01000001.1"/>
</dbReference>
<comment type="catalytic activity">
    <reaction evidence="1">
        <text>ATP + protein L-histidine = ADP + protein N-phospho-L-histidine.</text>
        <dbReference type="EC" id="2.7.13.3"/>
    </reaction>
</comment>
<dbReference type="Pfam" id="PF00072">
    <property type="entry name" value="Response_reg"/>
    <property type="match status" value="1"/>
</dbReference>
<feature type="coiled-coil region" evidence="12">
    <location>
        <begin position="9"/>
        <end position="68"/>
    </location>
</feature>
<evidence type="ECO:0000313" key="15">
    <source>
        <dbReference type="EMBL" id="RMA82597.1"/>
    </source>
</evidence>
<dbReference type="PROSITE" id="PS50109">
    <property type="entry name" value="HIS_KIN"/>
    <property type="match status" value="1"/>
</dbReference>
<evidence type="ECO:0000256" key="8">
    <source>
        <dbReference type="ARBA" id="ARBA00023012"/>
    </source>
</evidence>
<accession>A0A3M0ADL0</accession>
<dbReference type="PANTHER" id="PTHR45339:SF1">
    <property type="entry name" value="HYBRID SIGNAL TRANSDUCTION HISTIDINE KINASE J"/>
    <property type="match status" value="1"/>
</dbReference>
<gene>
    <name evidence="15" type="ORF">DFR27_0548</name>
</gene>
<dbReference type="SMART" id="SM00387">
    <property type="entry name" value="HATPase_c"/>
    <property type="match status" value="1"/>
</dbReference>
<dbReference type="AlphaFoldDB" id="A0A3M0ADL0"/>
<evidence type="ECO:0000256" key="5">
    <source>
        <dbReference type="ARBA" id="ARBA00022741"/>
    </source>
</evidence>
<dbReference type="PRINTS" id="PR00344">
    <property type="entry name" value="BCTRLSENSOR"/>
</dbReference>
<dbReference type="CDD" id="cd17546">
    <property type="entry name" value="REC_hyHK_CKI1_RcsC-like"/>
    <property type="match status" value="1"/>
</dbReference>
<comment type="caution">
    <text evidence="15">The sequence shown here is derived from an EMBL/GenBank/DDBJ whole genome shotgun (WGS) entry which is preliminary data.</text>
</comment>
<evidence type="ECO:0000256" key="4">
    <source>
        <dbReference type="ARBA" id="ARBA00022679"/>
    </source>
</evidence>
<dbReference type="SUPFAM" id="SSF52172">
    <property type="entry name" value="CheY-like"/>
    <property type="match status" value="1"/>
</dbReference>
<evidence type="ECO:0000256" key="1">
    <source>
        <dbReference type="ARBA" id="ARBA00000085"/>
    </source>
</evidence>
<dbReference type="Gene3D" id="1.10.287.130">
    <property type="match status" value="1"/>
</dbReference>
<keyword evidence="12" id="KW-0175">Coiled coil</keyword>
<keyword evidence="5" id="KW-0547">Nucleotide-binding</keyword>
<dbReference type="FunFam" id="1.10.287.130:FF:000002">
    <property type="entry name" value="Two-component osmosensing histidine kinase"/>
    <property type="match status" value="1"/>
</dbReference>
<dbReference type="OrthoDB" id="6187449at2"/>
<keyword evidence="8" id="KW-0902">Two-component regulatory system</keyword>
<dbReference type="PROSITE" id="PS50110">
    <property type="entry name" value="RESPONSE_REGULATORY"/>
    <property type="match status" value="1"/>
</dbReference>
<evidence type="ECO:0000256" key="3">
    <source>
        <dbReference type="ARBA" id="ARBA00022553"/>
    </source>
</evidence>
<dbReference type="CDD" id="cd00082">
    <property type="entry name" value="HisKA"/>
    <property type="match status" value="1"/>
</dbReference>
<dbReference type="GO" id="GO:0005524">
    <property type="term" value="F:ATP binding"/>
    <property type="evidence" value="ECO:0007669"/>
    <property type="project" value="UniProtKB-KW"/>
</dbReference>
<sequence>MPADSSDLEAKYKRRVQRERAARKEAEKLLEEKALALYNTLQEVEKINEDLDEKVQQKTLEAVNAMEAAERASKAKSEFLATMSHEIRTPLNAIIGFIQLLERADLGKREQNFLNNMSTASQGLLALINDLLDISKIEAGKLTLESIAFPLNKTLEEIIHLYAAKADELGNKLHFESVFSNDLVVIGDPYRLSQVIKNFISNSVKFTKAGHVTLGLDGKTLDDNTISLNIVVTDTGIGITEAQQKTLFEKFSQADSSTTREYGGTGLGLAICAQLATLMDANIDVSSEQGIGSTFTISLTLPIDQAEYQTDETQANNADLSGLHILLAEDNPVNQLLAVSLLEDNNATVEVADDGLEAIAMCTDNESFDVILMDVQMPNMDGLTASRALRDQGITLPIIALTANATPEDRKHCLEAGMSEFMTKPFNVSELLSVITKATRGNSRTNLAD</sequence>
<protein>
    <recommendedName>
        <fullName evidence="10">Sensory/regulatory protein RpfC</fullName>
        <ecNumber evidence="2">2.7.13.3</ecNumber>
    </recommendedName>
</protein>
<dbReference type="SMART" id="SM00388">
    <property type="entry name" value="HisKA"/>
    <property type="match status" value="1"/>
</dbReference>
<evidence type="ECO:0000256" key="12">
    <source>
        <dbReference type="SAM" id="Coils"/>
    </source>
</evidence>
<dbReference type="InterPro" id="IPR036890">
    <property type="entry name" value="HATPase_C_sf"/>
</dbReference>
<dbReference type="SUPFAM" id="SSF47384">
    <property type="entry name" value="Homodimeric domain of signal transducing histidine kinase"/>
    <property type="match status" value="1"/>
</dbReference>
<dbReference type="InterPro" id="IPR036097">
    <property type="entry name" value="HisK_dim/P_sf"/>
</dbReference>